<comment type="caution">
    <text evidence="1">The sequence shown here is derived from an EMBL/GenBank/DDBJ whole genome shotgun (WGS) entry which is preliminary data.</text>
</comment>
<keyword evidence="2" id="KW-1185">Reference proteome</keyword>
<evidence type="ECO:0000313" key="1">
    <source>
        <dbReference type="EMBL" id="PQJ78170.1"/>
    </source>
</evidence>
<sequence>MKLKKIAFSLFLLTCLFVQLCLSLYHSLGENHIEELCTYNDIEHFCNHDLEKHEHYFELTLNYDISFNYKFVKKQQINSVDILKNDFLANHNQLPFSLRGPPHFNFI</sequence>
<dbReference type="EMBL" id="MSCN01000001">
    <property type="protein sequence ID" value="PQJ78170.1"/>
    <property type="molecule type" value="Genomic_DNA"/>
</dbReference>
<name>A0A2S7WKN8_9FLAO</name>
<dbReference type="AlphaFoldDB" id="A0A2S7WKN8"/>
<organism evidence="1 2">
    <name type="scientific">Polaribacter porphyrae</name>
    <dbReference type="NCBI Taxonomy" id="1137780"/>
    <lineage>
        <taxon>Bacteria</taxon>
        <taxon>Pseudomonadati</taxon>
        <taxon>Bacteroidota</taxon>
        <taxon>Flavobacteriia</taxon>
        <taxon>Flavobacteriales</taxon>
        <taxon>Flavobacteriaceae</taxon>
    </lineage>
</organism>
<evidence type="ECO:0000313" key="2">
    <source>
        <dbReference type="Proteomes" id="UP000238882"/>
    </source>
</evidence>
<dbReference type="OrthoDB" id="1449138at2"/>
<accession>A0A2S7WKN8</accession>
<dbReference type="Proteomes" id="UP000238882">
    <property type="component" value="Unassembled WGS sequence"/>
</dbReference>
<gene>
    <name evidence="1" type="ORF">BTO18_02730</name>
</gene>
<reference evidence="1 2" key="1">
    <citation type="submission" date="2016-12" db="EMBL/GenBank/DDBJ databases">
        <title>Trade-off between light-utilization and light-protection in marine flavobacteria.</title>
        <authorList>
            <person name="Kumagai Y."/>
            <person name="Yoshizawa S."/>
            <person name="Kogure K."/>
            <person name="Iwasaki W."/>
        </authorList>
    </citation>
    <scope>NUCLEOTIDE SEQUENCE [LARGE SCALE GENOMIC DNA]</scope>
    <source>
        <strain evidence="1 2">NBRC 108759</strain>
    </source>
</reference>
<proteinExistence type="predicted"/>
<protein>
    <submittedName>
        <fullName evidence="1">Uncharacterized protein</fullName>
    </submittedName>
</protein>
<dbReference type="RefSeq" id="WP_105014751.1">
    <property type="nucleotide sequence ID" value="NZ_MSCN01000001.1"/>
</dbReference>